<organism evidence="1 2">
    <name type="scientific">Vigna angularis var. angularis</name>
    <dbReference type="NCBI Taxonomy" id="157739"/>
    <lineage>
        <taxon>Eukaryota</taxon>
        <taxon>Viridiplantae</taxon>
        <taxon>Streptophyta</taxon>
        <taxon>Embryophyta</taxon>
        <taxon>Tracheophyta</taxon>
        <taxon>Spermatophyta</taxon>
        <taxon>Magnoliopsida</taxon>
        <taxon>eudicotyledons</taxon>
        <taxon>Gunneridae</taxon>
        <taxon>Pentapetalae</taxon>
        <taxon>rosids</taxon>
        <taxon>fabids</taxon>
        <taxon>Fabales</taxon>
        <taxon>Fabaceae</taxon>
        <taxon>Papilionoideae</taxon>
        <taxon>50 kb inversion clade</taxon>
        <taxon>NPAAA clade</taxon>
        <taxon>indigoferoid/millettioid clade</taxon>
        <taxon>Phaseoleae</taxon>
        <taxon>Vigna</taxon>
    </lineage>
</organism>
<accession>A0A0S3RKU7</accession>
<reference evidence="1 2" key="1">
    <citation type="journal article" date="2015" name="Sci. Rep.">
        <title>The power of single molecule real-time sequencing technology in the de novo assembly of a eukaryotic genome.</title>
        <authorList>
            <person name="Sakai H."/>
            <person name="Naito K."/>
            <person name="Ogiso-Tanaka E."/>
            <person name="Takahashi Y."/>
            <person name="Iseki K."/>
            <person name="Muto C."/>
            <person name="Satou K."/>
            <person name="Teruya K."/>
            <person name="Shiroma A."/>
            <person name="Shimoji M."/>
            <person name="Hirano T."/>
            <person name="Itoh T."/>
            <person name="Kaga A."/>
            <person name="Tomooka N."/>
        </authorList>
    </citation>
    <scope>NUCLEOTIDE SEQUENCE [LARGE SCALE GENOMIC DNA]</scope>
    <source>
        <strain evidence="2">cv. Shumari</strain>
    </source>
</reference>
<evidence type="ECO:0000313" key="2">
    <source>
        <dbReference type="Proteomes" id="UP000291084"/>
    </source>
</evidence>
<proteinExistence type="predicted"/>
<dbReference type="Proteomes" id="UP000291084">
    <property type="component" value="Chromosome 3"/>
</dbReference>
<dbReference type="AlphaFoldDB" id="A0A0S3RKU7"/>
<keyword evidence="2" id="KW-1185">Reference proteome</keyword>
<name>A0A0S3RKU7_PHAAN</name>
<gene>
    <name evidence="1" type="primary">Vigan.03G084300</name>
    <name evidence="1" type="ORF">VIGAN_03084300</name>
</gene>
<sequence>MQMQWCVWCMPSILVYHYHAFKINFFHYFVPEINKVGPSIFYFCMLWTPTQNVLPSAEPTRVAVMCFAGTSSSSCWIQTFSLHTSSHHFLLHFLLLLARPRHLCTILQAN</sequence>
<dbReference type="EMBL" id="AP015036">
    <property type="protein sequence ID" value="BAT81172.1"/>
    <property type="molecule type" value="Genomic_DNA"/>
</dbReference>
<protein>
    <submittedName>
        <fullName evidence="1">Uncharacterized protein</fullName>
    </submittedName>
</protein>
<evidence type="ECO:0000313" key="1">
    <source>
        <dbReference type="EMBL" id="BAT81172.1"/>
    </source>
</evidence>